<name>A0A9W8A7G0_9FUNG</name>
<comment type="caution">
    <text evidence="2">The sequence shown here is derived from an EMBL/GenBank/DDBJ whole genome shotgun (WGS) entry which is preliminary data.</text>
</comment>
<proteinExistence type="predicted"/>
<dbReference type="OrthoDB" id="5589565at2759"/>
<feature type="region of interest" description="Disordered" evidence="1">
    <location>
        <begin position="368"/>
        <end position="387"/>
    </location>
</feature>
<organism evidence="2 3">
    <name type="scientific">Tieghemiomyces parasiticus</name>
    <dbReference type="NCBI Taxonomy" id="78921"/>
    <lineage>
        <taxon>Eukaryota</taxon>
        <taxon>Fungi</taxon>
        <taxon>Fungi incertae sedis</taxon>
        <taxon>Zoopagomycota</taxon>
        <taxon>Kickxellomycotina</taxon>
        <taxon>Dimargaritomycetes</taxon>
        <taxon>Dimargaritales</taxon>
        <taxon>Dimargaritaceae</taxon>
        <taxon>Tieghemiomyces</taxon>
    </lineage>
</organism>
<gene>
    <name evidence="2" type="ORF">IWQ60_004909</name>
</gene>
<evidence type="ECO:0000313" key="3">
    <source>
        <dbReference type="Proteomes" id="UP001150569"/>
    </source>
</evidence>
<evidence type="ECO:0008006" key="4">
    <source>
        <dbReference type="Google" id="ProtNLM"/>
    </source>
</evidence>
<evidence type="ECO:0000313" key="2">
    <source>
        <dbReference type="EMBL" id="KAJ1924902.1"/>
    </source>
</evidence>
<dbReference type="Proteomes" id="UP001150569">
    <property type="component" value="Unassembled WGS sequence"/>
</dbReference>
<protein>
    <recommendedName>
        <fullName evidence="4">BED-type domain-containing protein</fullName>
    </recommendedName>
</protein>
<dbReference type="AlphaFoldDB" id="A0A9W8A7G0"/>
<dbReference type="SUPFAM" id="SSF140996">
    <property type="entry name" value="Hermes dimerisation domain"/>
    <property type="match status" value="1"/>
</dbReference>
<dbReference type="Gene3D" id="1.10.10.1070">
    <property type="entry name" value="Zinc finger, BED domain-containing"/>
    <property type="match status" value="1"/>
</dbReference>
<accession>A0A9W8A7G0</accession>
<keyword evidence="3" id="KW-1185">Reference proteome</keyword>
<sequence>MNSAVAYWGLLVRAGTYPKLAIETPPREETLGKVNALQQAIETRAEMVQTRELVLRYMYQEIEALEQECETRKQPFGSSPYHFFPYIRGRRFMFELHLGRFVTMDTLYSTPKRPRLDGGNHYGDGEADLLTPSPSNIMHPATPADRVRGQAANGSVLSPATLVKREVKQKVLDGIYSLRPPPGTHHSACWEKFSYVADEHGQLMPFTCCKTCKDVYTYKGKDTGTKGMIHHRCKRVQATDASAAAAMGVTPSMVDHLLNGKNKFTDVSSRAAKEVAATPAVTAALAGELLAQALNKDQTTAYAPVNQEIRQVLLQSCITFICQDMRAVDTFADEDFLDLLQTAINLGSKFGNFDVTRILLPNADGATTVAPAPTEHPASNCKVEGLE</sequence>
<dbReference type="EMBL" id="JANBPT010000249">
    <property type="protein sequence ID" value="KAJ1924902.1"/>
    <property type="molecule type" value="Genomic_DNA"/>
</dbReference>
<evidence type="ECO:0000256" key="1">
    <source>
        <dbReference type="SAM" id="MobiDB-lite"/>
    </source>
</evidence>
<reference evidence="2" key="1">
    <citation type="submission" date="2022-07" db="EMBL/GenBank/DDBJ databases">
        <title>Phylogenomic reconstructions and comparative analyses of Kickxellomycotina fungi.</title>
        <authorList>
            <person name="Reynolds N.K."/>
            <person name="Stajich J.E."/>
            <person name="Barry K."/>
            <person name="Grigoriev I.V."/>
            <person name="Crous P."/>
            <person name="Smith M.E."/>
        </authorList>
    </citation>
    <scope>NUCLEOTIDE SEQUENCE</scope>
    <source>
        <strain evidence="2">RSA 861</strain>
    </source>
</reference>